<evidence type="ECO:0000313" key="2">
    <source>
        <dbReference type="Proteomes" id="UP000198312"/>
    </source>
</evidence>
<organism evidence="1 2">
    <name type="scientific">Virgibacillus phasianinus</name>
    <dbReference type="NCBI Taxonomy" id="2017483"/>
    <lineage>
        <taxon>Bacteria</taxon>
        <taxon>Bacillati</taxon>
        <taxon>Bacillota</taxon>
        <taxon>Bacilli</taxon>
        <taxon>Bacillales</taxon>
        <taxon>Bacillaceae</taxon>
        <taxon>Virgibacillus</taxon>
    </lineage>
</organism>
<proteinExistence type="predicted"/>
<dbReference type="AlphaFoldDB" id="A0A220U8Y2"/>
<accession>A0A220U8Y2</accession>
<dbReference type="OrthoDB" id="1653343at2"/>
<dbReference type="EMBL" id="CP022315">
    <property type="protein sequence ID" value="ASK64402.1"/>
    <property type="molecule type" value="Genomic_DNA"/>
</dbReference>
<sequence>MVLLPISLQAETKSKTPESTTIHTYKEDVTGDDQKETVVLKAIPFSKDSSYYQKIWAVIKDSRSKKWEVQYGGGYEPTLQFYDLNHDDVTDIYYQSPTGGSGGLYSYQLNTLKDEKLTKIELPVQRYVKGKFLENFRVFISLTPGNKPIYVDVKDRTNAYTRLGIYNKNGALLKPASLMIDPIAFYEPVLISKSKGYGLKSYQQISGAYHADQLGTIETLWYFEKGKWIILTTKWVPLEQ</sequence>
<keyword evidence="2" id="KW-1185">Reference proteome</keyword>
<protein>
    <submittedName>
        <fullName evidence="1">Uncharacterized protein</fullName>
    </submittedName>
</protein>
<name>A0A220U8Y2_9BACI</name>
<dbReference type="KEGG" id="vil:CFK37_12500"/>
<gene>
    <name evidence="1" type="ORF">CFK37_12500</name>
</gene>
<dbReference type="Proteomes" id="UP000198312">
    <property type="component" value="Chromosome"/>
</dbReference>
<reference evidence="1 2" key="1">
    <citation type="submission" date="2017-07" db="EMBL/GenBank/DDBJ databases">
        <title>Virgibacillus sp. LM2416.</title>
        <authorList>
            <person name="Tak E.J."/>
            <person name="Bae J.-W."/>
        </authorList>
    </citation>
    <scope>NUCLEOTIDE SEQUENCE [LARGE SCALE GENOMIC DNA]</scope>
    <source>
        <strain evidence="1 2">LM2416</strain>
    </source>
</reference>
<evidence type="ECO:0000313" key="1">
    <source>
        <dbReference type="EMBL" id="ASK64402.1"/>
    </source>
</evidence>